<dbReference type="SUPFAM" id="SSF89392">
    <property type="entry name" value="Prokaryotic lipoproteins and lipoprotein localization factors"/>
    <property type="match status" value="1"/>
</dbReference>
<organism evidence="2 3">
    <name type="scientific">Rhizobium giardinii</name>
    <dbReference type="NCBI Taxonomy" id="56731"/>
    <lineage>
        <taxon>Bacteria</taxon>
        <taxon>Pseudomonadati</taxon>
        <taxon>Pseudomonadota</taxon>
        <taxon>Alphaproteobacteria</taxon>
        <taxon>Hyphomicrobiales</taxon>
        <taxon>Rhizobiaceae</taxon>
        <taxon>Rhizobium/Agrobacterium group</taxon>
        <taxon>Rhizobium</taxon>
    </lineage>
</organism>
<dbReference type="PIRSF" id="PIRSF012443">
    <property type="entry name" value="UCP012443"/>
    <property type="match status" value="1"/>
</dbReference>
<evidence type="ECO:0000313" key="3">
    <source>
        <dbReference type="Proteomes" id="UP000585507"/>
    </source>
</evidence>
<keyword evidence="3" id="KW-1185">Reference proteome</keyword>
<dbReference type="Pfam" id="PF09865">
    <property type="entry name" value="DUF2092"/>
    <property type="match status" value="1"/>
</dbReference>
<protein>
    <recommendedName>
        <fullName evidence="4">DUF2092 domain-containing protein</fullName>
    </recommendedName>
</protein>
<accession>A0A7W8X7A5</accession>
<evidence type="ECO:0000313" key="2">
    <source>
        <dbReference type="EMBL" id="MBB5534859.1"/>
    </source>
</evidence>
<reference evidence="2 3" key="1">
    <citation type="submission" date="2020-08" db="EMBL/GenBank/DDBJ databases">
        <title>Genomic Encyclopedia of Type Strains, Phase IV (KMG-V): Genome sequencing to study the core and pangenomes of soil and plant-associated prokaryotes.</title>
        <authorList>
            <person name="Whitman W."/>
        </authorList>
    </citation>
    <scope>NUCLEOTIDE SEQUENCE [LARGE SCALE GENOMIC DNA]</scope>
    <source>
        <strain evidence="2 3">SEMIA 4084</strain>
    </source>
</reference>
<evidence type="ECO:0000256" key="1">
    <source>
        <dbReference type="ARBA" id="ARBA00022729"/>
    </source>
</evidence>
<dbReference type="InterPro" id="IPR029046">
    <property type="entry name" value="LolA/LolB/LppX"/>
</dbReference>
<proteinExistence type="predicted"/>
<dbReference type="RefSeq" id="WP_018324571.1">
    <property type="nucleotide sequence ID" value="NZ_JACHBK010000003.1"/>
</dbReference>
<gene>
    <name evidence="2" type="ORF">GGD55_001542</name>
</gene>
<comment type="caution">
    <text evidence="2">The sequence shown here is derived from an EMBL/GenBank/DDBJ whole genome shotgun (WGS) entry which is preliminary data.</text>
</comment>
<dbReference type="Gene3D" id="2.50.20.20">
    <property type="match status" value="1"/>
</dbReference>
<evidence type="ECO:0008006" key="4">
    <source>
        <dbReference type="Google" id="ProtNLM"/>
    </source>
</evidence>
<keyword evidence="1" id="KW-0732">Signal</keyword>
<name>A0A7W8X7A5_9HYPH</name>
<dbReference type="EMBL" id="JACHBK010000003">
    <property type="protein sequence ID" value="MBB5534859.1"/>
    <property type="molecule type" value="Genomic_DNA"/>
</dbReference>
<dbReference type="AlphaFoldDB" id="A0A7W8X7A5"/>
<sequence length="266" mass="28584">MLLSPELSNLRRAVSIGAITAAMIVGTGAPAALADEAQARDLLKAMTKYLGAQQNLSFDVDLSLEIVTTDGQKLAIASSGSVHMQRPDKIHVTRHGGFAEVDMTFDGKTLSVLNRSTNSFAQSELPGTIDQLVDKLRDEYHRPLPAADLLGADAEAVLLAEVTEVKDLGSGVIRGEECDHVAFRTPEVDWQMWIAQGDVPHPCRFVITSKTVEGWPEYTLDFSAWGAGAAAATFTLAASDGTKKVEMKDIPDLDEMGGIYVRKGAK</sequence>
<dbReference type="InterPro" id="IPR019207">
    <property type="entry name" value="DUF2092"/>
</dbReference>
<dbReference type="Proteomes" id="UP000585507">
    <property type="component" value="Unassembled WGS sequence"/>
</dbReference>